<dbReference type="GO" id="GO:0005509">
    <property type="term" value="F:calcium ion binding"/>
    <property type="evidence" value="ECO:0007669"/>
    <property type="project" value="InterPro"/>
</dbReference>
<feature type="disulfide bond" evidence="8">
    <location>
        <begin position="622"/>
        <end position="651"/>
    </location>
</feature>
<feature type="active site" evidence="6">
    <location>
        <position position="861"/>
    </location>
</feature>
<reference evidence="13" key="1">
    <citation type="submission" date="2023-08" db="EMBL/GenBank/DDBJ databases">
        <title>Black Yeasts Isolated from many extreme environments.</title>
        <authorList>
            <person name="Coleine C."/>
            <person name="Stajich J.E."/>
            <person name="Selbmann L."/>
        </authorList>
    </citation>
    <scope>NUCLEOTIDE SEQUENCE</scope>
    <source>
        <strain evidence="13">CCFEE 5810</strain>
    </source>
</reference>
<dbReference type="GO" id="GO:0004571">
    <property type="term" value="F:mannosyl-oligosaccharide 1,2-alpha-mannosidase activity"/>
    <property type="evidence" value="ECO:0007669"/>
    <property type="project" value="InterPro"/>
</dbReference>
<evidence type="ECO:0000256" key="11">
    <source>
        <dbReference type="SAM" id="Phobius"/>
    </source>
</evidence>
<keyword evidence="11" id="KW-0812">Transmembrane</keyword>
<evidence type="ECO:0000256" key="4">
    <source>
        <dbReference type="ARBA" id="ARBA00022801"/>
    </source>
</evidence>
<dbReference type="InterPro" id="IPR012341">
    <property type="entry name" value="6hp_glycosidase-like_sf"/>
</dbReference>
<dbReference type="InterPro" id="IPR013096">
    <property type="entry name" value="Cupin_2"/>
</dbReference>
<dbReference type="Proteomes" id="UP001310594">
    <property type="component" value="Unassembled WGS sequence"/>
</dbReference>
<feature type="region of interest" description="Disordered" evidence="10">
    <location>
        <begin position="788"/>
        <end position="813"/>
    </location>
</feature>
<comment type="pathway">
    <text evidence="2">Protein modification; protein glycosylation.</text>
</comment>
<dbReference type="GO" id="GO:0036503">
    <property type="term" value="P:ERAD pathway"/>
    <property type="evidence" value="ECO:0007669"/>
    <property type="project" value="UniProtKB-ARBA"/>
</dbReference>
<feature type="transmembrane region" description="Helical" evidence="11">
    <location>
        <begin position="7"/>
        <end position="24"/>
    </location>
</feature>
<dbReference type="EMBL" id="JAVRQU010000008">
    <property type="protein sequence ID" value="KAK5700103.1"/>
    <property type="molecule type" value="Genomic_DNA"/>
</dbReference>
<dbReference type="CDD" id="cd02208">
    <property type="entry name" value="cupin_RmlC-like"/>
    <property type="match status" value="1"/>
</dbReference>
<dbReference type="EC" id="3.2.1.-" evidence="9"/>
<evidence type="ECO:0000256" key="5">
    <source>
        <dbReference type="ARBA" id="ARBA00023157"/>
    </source>
</evidence>
<keyword evidence="9" id="KW-0326">Glycosidase</keyword>
<dbReference type="InterPro" id="IPR036026">
    <property type="entry name" value="Seven-hairpin_glycosidases"/>
</dbReference>
<feature type="binding site" evidence="7">
    <location>
        <position position="947"/>
    </location>
    <ligand>
        <name>Ca(2+)</name>
        <dbReference type="ChEBI" id="CHEBI:29108"/>
    </ligand>
</feature>
<feature type="compositionally biased region" description="Low complexity" evidence="10">
    <location>
        <begin position="801"/>
        <end position="812"/>
    </location>
</feature>
<evidence type="ECO:0000256" key="9">
    <source>
        <dbReference type="RuleBase" id="RU361193"/>
    </source>
</evidence>
<accession>A0AAN8A318</accession>
<keyword evidence="11" id="KW-1133">Transmembrane helix</keyword>
<proteinExistence type="inferred from homology"/>
<dbReference type="InterPro" id="IPR050749">
    <property type="entry name" value="Glycosyl_Hydrolase_47"/>
</dbReference>
<dbReference type="GO" id="GO:0005783">
    <property type="term" value="C:endoplasmic reticulum"/>
    <property type="evidence" value="ECO:0007669"/>
    <property type="project" value="TreeGrafter"/>
</dbReference>
<dbReference type="SUPFAM" id="SSF51182">
    <property type="entry name" value="RmlC-like cupins"/>
    <property type="match status" value="1"/>
</dbReference>
<keyword evidence="11" id="KW-0472">Membrane</keyword>
<keyword evidence="5 8" id="KW-1015">Disulfide bond</keyword>
<dbReference type="InterPro" id="IPR011051">
    <property type="entry name" value="RmlC_Cupin_sf"/>
</dbReference>
<evidence type="ECO:0000256" key="2">
    <source>
        <dbReference type="ARBA" id="ARBA00004922"/>
    </source>
</evidence>
<dbReference type="SUPFAM" id="SSF48225">
    <property type="entry name" value="Seven-hairpin glycosidases"/>
    <property type="match status" value="1"/>
</dbReference>
<feature type="active site" description="Proton donor" evidence="6">
    <location>
        <position position="270"/>
    </location>
</feature>
<evidence type="ECO:0000256" key="6">
    <source>
        <dbReference type="PIRSR" id="PIRSR601382-1"/>
    </source>
</evidence>
<comment type="similarity">
    <text evidence="3 9">Belongs to the glycosyl hydrolase 47 family.</text>
</comment>
<keyword evidence="7" id="KW-0106">Calcium</keyword>
<gene>
    <name evidence="13" type="ORF">LTR97_006238</name>
</gene>
<feature type="domain" description="Cupin type-2" evidence="12">
    <location>
        <begin position="1076"/>
        <end position="1146"/>
    </location>
</feature>
<dbReference type="GO" id="GO:0005975">
    <property type="term" value="P:carbohydrate metabolic process"/>
    <property type="evidence" value="ECO:0007669"/>
    <property type="project" value="InterPro"/>
</dbReference>
<comment type="caution">
    <text evidence="13">The sequence shown here is derived from an EMBL/GenBank/DDBJ whole genome shotgun (WGS) entry which is preliminary data.</text>
</comment>
<evidence type="ECO:0000256" key="8">
    <source>
        <dbReference type="PIRSR" id="PIRSR601382-3"/>
    </source>
</evidence>
<dbReference type="GO" id="GO:0016020">
    <property type="term" value="C:membrane"/>
    <property type="evidence" value="ECO:0007669"/>
    <property type="project" value="InterPro"/>
</dbReference>
<feature type="active site" evidence="6">
    <location>
        <position position="545"/>
    </location>
</feature>
<dbReference type="Pfam" id="PF07883">
    <property type="entry name" value="Cupin_2"/>
    <property type="match status" value="1"/>
</dbReference>
<evidence type="ECO:0000256" key="1">
    <source>
        <dbReference type="ARBA" id="ARBA00001913"/>
    </source>
</evidence>
<dbReference type="InterPro" id="IPR001382">
    <property type="entry name" value="Glyco_hydro_47"/>
</dbReference>
<evidence type="ECO:0000256" key="10">
    <source>
        <dbReference type="SAM" id="MobiDB-lite"/>
    </source>
</evidence>
<protein>
    <recommendedName>
        <fullName evidence="9">alpha-1,2-Mannosidase</fullName>
        <ecNumber evidence="9">3.2.1.-</ecNumber>
    </recommendedName>
</protein>
<keyword evidence="7" id="KW-0479">Metal-binding</keyword>
<dbReference type="Pfam" id="PF01532">
    <property type="entry name" value="Glyco_hydro_47"/>
    <property type="match status" value="1"/>
</dbReference>
<evidence type="ECO:0000259" key="12">
    <source>
        <dbReference type="Pfam" id="PF07883"/>
    </source>
</evidence>
<evidence type="ECO:0000313" key="14">
    <source>
        <dbReference type="Proteomes" id="UP001310594"/>
    </source>
</evidence>
<sequence>MVGRRRVRVLAGVLVFIVLVVLYTRKSEVEQYGEWATEKVVGGGSVLRPNKPVVQEAAAEKTALKSVVAVQRTSYEDMVVPQTTSSAYIASPTTSSAVAATRTPEPTLDLSHQLPPITSDDELVYEIGEGRIDNEEPLISKTSAIHWAKQTEHFPISTTRQLPTGSSKPIPRIQYASKDAGKADNERLAIIKAAAQHAWTGYRDAAWGMDEVKPISGLYNNPFNGWGATLVDSLDTLWIMGLTEEFDEAVEFVNNIDFTTSTRSDIPVFETTIRYLGGLIAAYDISGTKPEYRVLLDKAVELAEVLYSAFDTPNRMPQTYYRWKPAFASQPHKAMTRATMAELGSLSLEFTRLAQLTGEPKYYDAIARITDGFEVWQNNTRIPGMWPTTVDASGCAKPGTQSFGGETQTLQHLVPGGDGQMMEALAPVRGGAGGGNKVTAIATNVDTKQQAEAQAKLDEDELAAKRIIDSSAKVKRQLDDAAKPNSLPTAVQDAVLEKADRNDTAMQEDPRRQVSTWQEPACIPQGLASPSKRGIETFTLGGQSDSTYEYLPKMHLLLGGLGAQYEAMYIASAEAVKKDILFRPMTPDNRDILISGTLRVAVNASTGEYIKTLVPEGEHLTCFAGGMFALAGKIFDRLEDVEIGRRLTDGCVWAYESTATGIMPEVFSAMKCPEHWEEECKWNQTAYWHELDPWEETRTRVITPIAAAAATVMSSISTSSVAAVATTASLNVAQAIQTKVTEGATRVVQKLATSAEDFEDIVVDLKDAPDGLRLAKRQFDNDIAVAETSAPPATPTPAASPSPSTSSQSSSSNALPTVALPIYTPKVPLSHQDFVQKKIEDERLPSGMTKIRDRRYILRPEAIESVFYLYRITGEQHWRDVGWKMFTSIQEVTQAGFGNAAIDDVTKMAPELKDTMESFWLAETLKYFWLLFEDVEVGSLDEWVFNTEAHLFRRPNNESFALFWADRQLRAGFVPFSLRSLTTQDTVIIRTSIWGASPIQLQHDNAVMLTSIARRLASPPRAVFKTRPLQQTRTITNATKPDFIPSLLDVRRVPAKPGNWHPTLVHSSGQTKFTVIRLAPAGGEVPNHFHNEGYDYFMPLSGEAVIETKTKDGVEKDYEMKPGSFLSVGPGDVHRVRNVSETEEFVFFIAQAPREKYDFVAVE</sequence>
<dbReference type="PANTHER" id="PTHR11742">
    <property type="entry name" value="MANNOSYL-OLIGOSACCHARIDE ALPHA-1,2-MANNOSIDASE-RELATED"/>
    <property type="match status" value="1"/>
</dbReference>
<dbReference type="PRINTS" id="PR00747">
    <property type="entry name" value="GLYHDRLASE47"/>
</dbReference>
<evidence type="ECO:0000256" key="7">
    <source>
        <dbReference type="PIRSR" id="PIRSR601382-2"/>
    </source>
</evidence>
<organism evidence="13 14">
    <name type="scientific">Elasticomyces elasticus</name>
    <dbReference type="NCBI Taxonomy" id="574655"/>
    <lineage>
        <taxon>Eukaryota</taxon>
        <taxon>Fungi</taxon>
        <taxon>Dikarya</taxon>
        <taxon>Ascomycota</taxon>
        <taxon>Pezizomycotina</taxon>
        <taxon>Dothideomycetes</taxon>
        <taxon>Dothideomycetidae</taxon>
        <taxon>Mycosphaerellales</taxon>
        <taxon>Teratosphaeriaceae</taxon>
        <taxon>Elasticomyces</taxon>
    </lineage>
</organism>
<evidence type="ECO:0000256" key="3">
    <source>
        <dbReference type="ARBA" id="ARBA00007658"/>
    </source>
</evidence>
<comment type="cofactor">
    <cofactor evidence="1 7">
        <name>Ca(2+)</name>
        <dbReference type="ChEBI" id="CHEBI:29108"/>
    </cofactor>
</comment>
<keyword evidence="4 9" id="KW-0378">Hydrolase</keyword>
<name>A0AAN8A318_9PEZI</name>
<dbReference type="AlphaFoldDB" id="A0AAN8A318"/>
<dbReference type="InterPro" id="IPR014710">
    <property type="entry name" value="RmlC-like_jellyroll"/>
</dbReference>
<feature type="active site" description="Proton donor" evidence="6">
    <location>
        <position position="665"/>
    </location>
</feature>
<evidence type="ECO:0000313" key="13">
    <source>
        <dbReference type="EMBL" id="KAK5700103.1"/>
    </source>
</evidence>
<dbReference type="PANTHER" id="PTHR11742:SF103">
    <property type="entry name" value="ENDOPLASMIC RETICULUM MANNOSIDASE MNL2-RELATED"/>
    <property type="match status" value="1"/>
</dbReference>
<dbReference type="Gene3D" id="1.50.10.10">
    <property type="match status" value="3"/>
</dbReference>
<dbReference type="Gene3D" id="2.60.120.10">
    <property type="entry name" value="Jelly Rolls"/>
    <property type="match status" value="1"/>
</dbReference>